<feature type="region of interest" description="Disordered" evidence="4">
    <location>
        <begin position="1"/>
        <end position="31"/>
    </location>
</feature>
<dbReference type="Gene3D" id="1.20.1280.50">
    <property type="match status" value="1"/>
</dbReference>
<keyword evidence="2" id="KW-0677">Repeat</keyword>
<evidence type="ECO:0000256" key="1">
    <source>
        <dbReference type="ARBA" id="ARBA00022574"/>
    </source>
</evidence>
<evidence type="ECO:0000256" key="3">
    <source>
        <dbReference type="PROSITE-ProRule" id="PRU00221"/>
    </source>
</evidence>
<dbReference type="SUPFAM" id="SSF81383">
    <property type="entry name" value="F-box domain"/>
    <property type="match status" value="1"/>
</dbReference>
<feature type="compositionally biased region" description="Polar residues" evidence="4">
    <location>
        <begin position="738"/>
        <end position="755"/>
    </location>
</feature>
<evidence type="ECO:0000256" key="4">
    <source>
        <dbReference type="SAM" id="MobiDB-lite"/>
    </source>
</evidence>
<keyword evidence="7" id="KW-1185">Reference proteome</keyword>
<dbReference type="Proteomes" id="UP000807353">
    <property type="component" value="Unassembled WGS sequence"/>
</dbReference>
<dbReference type="Gene3D" id="2.130.10.10">
    <property type="entry name" value="YVTN repeat-like/Quinoprotein amine dehydrogenase"/>
    <property type="match status" value="2"/>
</dbReference>
<dbReference type="InterPro" id="IPR036047">
    <property type="entry name" value="F-box-like_dom_sf"/>
</dbReference>
<feature type="repeat" description="WD" evidence="3">
    <location>
        <begin position="249"/>
        <end position="291"/>
    </location>
</feature>
<accession>A0A9P5Y7Y4</accession>
<dbReference type="PANTHER" id="PTHR19857:SF8">
    <property type="entry name" value="ANGIO-ASSOCIATED MIGRATORY CELL PROTEIN"/>
    <property type="match status" value="1"/>
</dbReference>
<reference evidence="6" key="1">
    <citation type="submission" date="2020-11" db="EMBL/GenBank/DDBJ databases">
        <authorList>
            <consortium name="DOE Joint Genome Institute"/>
            <person name="Ahrendt S."/>
            <person name="Riley R."/>
            <person name="Andreopoulos W."/>
            <person name="Labutti K."/>
            <person name="Pangilinan J."/>
            <person name="Ruiz-Duenas F.J."/>
            <person name="Barrasa J.M."/>
            <person name="Sanchez-Garcia M."/>
            <person name="Camarero S."/>
            <person name="Miyauchi S."/>
            <person name="Serrano A."/>
            <person name="Linde D."/>
            <person name="Babiker R."/>
            <person name="Drula E."/>
            <person name="Ayuso-Fernandez I."/>
            <person name="Pacheco R."/>
            <person name="Padilla G."/>
            <person name="Ferreira P."/>
            <person name="Barriuso J."/>
            <person name="Kellner H."/>
            <person name="Castanera R."/>
            <person name="Alfaro M."/>
            <person name="Ramirez L."/>
            <person name="Pisabarro A.G."/>
            <person name="Kuo A."/>
            <person name="Tritt A."/>
            <person name="Lipzen A."/>
            <person name="He G."/>
            <person name="Yan M."/>
            <person name="Ng V."/>
            <person name="Cullen D."/>
            <person name="Martin F."/>
            <person name="Rosso M.-N."/>
            <person name="Henrissat B."/>
            <person name="Hibbett D."/>
            <person name="Martinez A.T."/>
            <person name="Grigoriev I.V."/>
        </authorList>
    </citation>
    <scope>NUCLEOTIDE SEQUENCE</scope>
    <source>
        <strain evidence="6">CBS 247.69</strain>
    </source>
</reference>
<feature type="region of interest" description="Disordered" evidence="4">
    <location>
        <begin position="684"/>
        <end position="826"/>
    </location>
</feature>
<dbReference type="Pfam" id="PF12937">
    <property type="entry name" value="F-box-like"/>
    <property type="match status" value="1"/>
</dbReference>
<organism evidence="6 7">
    <name type="scientific">Collybia nuda</name>
    <dbReference type="NCBI Taxonomy" id="64659"/>
    <lineage>
        <taxon>Eukaryota</taxon>
        <taxon>Fungi</taxon>
        <taxon>Dikarya</taxon>
        <taxon>Basidiomycota</taxon>
        <taxon>Agaricomycotina</taxon>
        <taxon>Agaricomycetes</taxon>
        <taxon>Agaricomycetidae</taxon>
        <taxon>Agaricales</taxon>
        <taxon>Tricholomatineae</taxon>
        <taxon>Clitocybaceae</taxon>
        <taxon>Collybia</taxon>
    </lineage>
</organism>
<dbReference type="InterPro" id="IPR003903">
    <property type="entry name" value="UIM_dom"/>
</dbReference>
<keyword evidence="1 3" id="KW-0853">WD repeat</keyword>
<dbReference type="SMART" id="SM00320">
    <property type="entry name" value="WD40"/>
    <property type="match status" value="2"/>
</dbReference>
<dbReference type="InterPro" id="IPR001810">
    <property type="entry name" value="F-box_dom"/>
</dbReference>
<name>A0A9P5Y7Y4_9AGAR</name>
<dbReference type="InterPro" id="IPR015943">
    <property type="entry name" value="WD40/YVTN_repeat-like_dom_sf"/>
</dbReference>
<dbReference type="PROSITE" id="PS50181">
    <property type="entry name" value="FBOX"/>
    <property type="match status" value="1"/>
</dbReference>
<gene>
    <name evidence="6" type="ORF">BDZ94DRAFT_626404</name>
</gene>
<dbReference type="EMBL" id="MU150263">
    <property type="protein sequence ID" value="KAF9463406.1"/>
    <property type="molecule type" value="Genomic_DNA"/>
</dbReference>
<feature type="compositionally biased region" description="Polar residues" evidence="4">
    <location>
        <begin position="763"/>
        <end position="782"/>
    </location>
</feature>
<dbReference type="OrthoDB" id="429520at2759"/>
<evidence type="ECO:0000259" key="5">
    <source>
        <dbReference type="PROSITE" id="PS50181"/>
    </source>
</evidence>
<dbReference type="SUPFAM" id="SSF50978">
    <property type="entry name" value="WD40 repeat-like"/>
    <property type="match status" value="1"/>
</dbReference>
<dbReference type="AlphaFoldDB" id="A0A9P5Y7Y4"/>
<dbReference type="InterPro" id="IPR001680">
    <property type="entry name" value="WD40_rpt"/>
</dbReference>
<dbReference type="InterPro" id="IPR051179">
    <property type="entry name" value="WD_repeat_multifunction"/>
</dbReference>
<evidence type="ECO:0000313" key="7">
    <source>
        <dbReference type="Proteomes" id="UP000807353"/>
    </source>
</evidence>
<feature type="repeat" description="WD" evidence="3">
    <location>
        <begin position="461"/>
        <end position="493"/>
    </location>
</feature>
<dbReference type="PANTHER" id="PTHR19857">
    <property type="entry name" value="MITOCHONDRIAL DIVISION PROTEIN 1-RELATED"/>
    <property type="match status" value="1"/>
</dbReference>
<dbReference type="PROSITE" id="PS50330">
    <property type="entry name" value="UIM"/>
    <property type="match status" value="1"/>
</dbReference>
<evidence type="ECO:0000256" key="2">
    <source>
        <dbReference type="ARBA" id="ARBA00022737"/>
    </source>
</evidence>
<dbReference type="PROSITE" id="PS50082">
    <property type="entry name" value="WD_REPEATS_2"/>
    <property type="match status" value="2"/>
</dbReference>
<comment type="caution">
    <text evidence="6">The sequence shown here is derived from an EMBL/GenBank/DDBJ whole genome shotgun (WGS) entry which is preliminary data.</text>
</comment>
<protein>
    <submittedName>
        <fullName evidence="6">WD40-repeat-containing domain protein</fullName>
    </submittedName>
</protein>
<feature type="domain" description="F-box" evidence="5">
    <location>
        <begin position="36"/>
        <end position="82"/>
    </location>
</feature>
<proteinExistence type="predicted"/>
<evidence type="ECO:0000313" key="6">
    <source>
        <dbReference type="EMBL" id="KAF9463406.1"/>
    </source>
</evidence>
<dbReference type="InterPro" id="IPR036322">
    <property type="entry name" value="WD40_repeat_dom_sf"/>
</dbReference>
<feature type="compositionally biased region" description="Polar residues" evidence="4">
    <location>
        <begin position="706"/>
        <end position="732"/>
    </location>
</feature>
<feature type="compositionally biased region" description="Polar residues" evidence="4">
    <location>
        <begin position="19"/>
        <end position="29"/>
    </location>
</feature>
<sequence length="849" mass="92918">MPSRQTQATHKDIEPLKPSKSNRGFSQQHGPHANRVSLLLDVPSETLTGITSYLEPPSLLSVGRVNNSLHEHIKNDNTWHRAFVCQFLGIGPECEINDNVKCLMLRRSENSWRNEFCTRYRLRRRWERSRNATITHIPVHSPISGTHIMPRHSLLSSSLQYGIIARSYPLTGKILSGFLDASGTRTGLGIGNPNAEFSPDVTTCVFTSDGGTAKVFWGYRNGEVAVTTASRIMDIGRRTDADSIRCSVDDQHAGAVLDAVWDEIPNAMAVTAGADGLVKVWDAKKVQCLWTSTKNTKNLVPDACIKVSAAFNRGYIVGALRSGDVIVWSDLNPESPDSSMLNFAHETRISHAELAMNQDGNTFRSYDTIILRADAHAIFPTILVTYPDDPYFFRIRIGEANKIEVTTFGDPSFGPIATLSPFFSSGSSFVLVGDHLGSVSVYDWHAVHPAYRTLVHHVRNFEAHEDGSSVTALAWNGVTLITGSARGAMEVWDGLTFKHLRSFVSLVPRVRGRSAASQGEQRDKEAVTRILIGPEKEVLVASIGDRILAWKAGPVTGIGGGLKGRHSTGEAKRKKGQGIAKYINQLEMHQTINESRNLLKLESAQVKQKNGRERAQQARLESMGLDEAEVVDYLLMLSHDEAMHETNKRSATMSYLPTGTEGGVIEGDFDEISSTAFASSSQNTLSVDIASRPEQKPPLQDWKTPTAESSRSASTSFRNDLDTMQGSISPRSSLPKKTGTTPIGASTSSTRNSIPINAAVARRSNTSRSAGSASPRSVQSAWNMPLAESIRNPPRVSPTRRAAVPSTRALQNRESPPVRGAPSLEEMDEDMRFAIELSLAEARSRGEDV</sequence>